<feature type="compositionally biased region" description="Basic and acidic residues" evidence="1">
    <location>
        <begin position="226"/>
        <end position="237"/>
    </location>
</feature>
<dbReference type="AlphaFoldDB" id="K3X873"/>
<dbReference type="FunFam" id="2.20.70.10:FF:000236">
    <property type="entry name" value="Uncharacterized protein"/>
    <property type="match status" value="1"/>
</dbReference>
<name>K3X873_GLOUD</name>
<dbReference type="CDD" id="cd00201">
    <property type="entry name" value="WW"/>
    <property type="match status" value="1"/>
</dbReference>
<dbReference type="EMBL" id="GL376609">
    <property type="status" value="NOT_ANNOTATED_CDS"/>
    <property type="molecule type" value="Genomic_DNA"/>
</dbReference>
<feature type="compositionally biased region" description="Low complexity" evidence="1">
    <location>
        <begin position="69"/>
        <end position="82"/>
    </location>
</feature>
<reference evidence="4" key="1">
    <citation type="journal article" date="2010" name="Genome Biol.">
        <title>Genome sequence of the necrotrophic plant pathogen Pythium ultimum reveals original pathogenicity mechanisms and effector repertoire.</title>
        <authorList>
            <person name="Levesque C.A."/>
            <person name="Brouwer H."/>
            <person name="Cano L."/>
            <person name="Hamilton J.P."/>
            <person name="Holt C."/>
            <person name="Huitema E."/>
            <person name="Raffaele S."/>
            <person name="Robideau G.P."/>
            <person name="Thines M."/>
            <person name="Win J."/>
            <person name="Zerillo M.M."/>
            <person name="Beakes G.W."/>
            <person name="Boore J.L."/>
            <person name="Busam D."/>
            <person name="Dumas B."/>
            <person name="Ferriera S."/>
            <person name="Fuerstenberg S.I."/>
            <person name="Gachon C.M."/>
            <person name="Gaulin E."/>
            <person name="Govers F."/>
            <person name="Grenville-Briggs L."/>
            <person name="Horner N."/>
            <person name="Hostetler J."/>
            <person name="Jiang R.H."/>
            <person name="Johnson J."/>
            <person name="Krajaejun T."/>
            <person name="Lin H."/>
            <person name="Meijer H.J."/>
            <person name="Moore B."/>
            <person name="Morris P."/>
            <person name="Phuntmart V."/>
            <person name="Puiu D."/>
            <person name="Shetty J."/>
            <person name="Stajich J.E."/>
            <person name="Tripathy S."/>
            <person name="Wawra S."/>
            <person name="van West P."/>
            <person name="Whitty B.R."/>
            <person name="Coutinho P.M."/>
            <person name="Henrissat B."/>
            <person name="Martin F."/>
            <person name="Thomas P.D."/>
            <person name="Tyler B.M."/>
            <person name="De Vries R.P."/>
            <person name="Kamoun S."/>
            <person name="Yandell M."/>
            <person name="Tisserat N."/>
            <person name="Buell C.R."/>
        </authorList>
    </citation>
    <scope>NUCLEOTIDE SEQUENCE</scope>
    <source>
        <strain evidence="4">DAOM:BR144</strain>
    </source>
</reference>
<organism evidence="3 4">
    <name type="scientific">Globisporangium ultimum (strain ATCC 200006 / CBS 805.95 / DAOM BR144)</name>
    <name type="common">Pythium ultimum</name>
    <dbReference type="NCBI Taxonomy" id="431595"/>
    <lineage>
        <taxon>Eukaryota</taxon>
        <taxon>Sar</taxon>
        <taxon>Stramenopiles</taxon>
        <taxon>Oomycota</taxon>
        <taxon>Peronosporomycetes</taxon>
        <taxon>Pythiales</taxon>
        <taxon>Pythiaceae</taxon>
        <taxon>Globisporangium</taxon>
    </lineage>
</organism>
<sequence>MVARGVNGASSVTLNERFIKCAGCKVNVPKDDMIALGKCTVCGRAYEPVVLDGGNAIAVEFVAFETNSSSSSSTSATTSAAAEGNVAKQDLPRRKRWAELTSRKGRTYYHNTETGEDRWDKPADFDADAVDDAFVPFKNDFVKQAVMLEQTKLEASKLGVPLELVAAAHQTQIQEQDPLSKMTQRALDNAEKEAKVPKQQTKKAPIPAVEEENGEEEEEFDGDAGDGGHDAKGDGSK</sequence>
<evidence type="ECO:0000256" key="1">
    <source>
        <dbReference type="SAM" id="MobiDB-lite"/>
    </source>
</evidence>
<dbReference type="eggNOG" id="ENOG502RZK2">
    <property type="taxonomic scope" value="Eukaryota"/>
</dbReference>
<proteinExistence type="predicted"/>
<evidence type="ECO:0000313" key="4">
    <source>
        <dbReference type="Proteomes" id="UP000019132"/>
    </source>
</evidence>
<dbReference type="InParanoid" id="K3X873"/>
<dbReference type="Gene3D" id="2.20.70.10">
    <property type="match status" value="1"/>
</dbReference>
<feature type="compositionally biased region" description="Acidic residues" evidence="1">
    <location>
        <begin position="209"/>
        <end position="224"/>
    </location>
</feature>
<dbReference type="Proteomes" id="UP000019132">
    <property type="component" value="Unassembled WGS sequence"/>
</dbReference>
<reference evidence="4" key="2">
    <citation type="submission" date="2010-04" db="EMBL/GenBank/DDBJ databases">
        <authorList>
            <person name="Buell R."/>
            <person name="Hamilton J."/>
            <person name="Hostetler J."/>
        </authorList>
    </citation>
    <scope>NUCLEOTIDE SEQUENCE [LARGE SCALE GENOMIC DNA]</scope>
    <source>
        <strain evidence="4">DAOM:BR144</strain>
    </source>
</reference>
<keyword evidence="4" id="KW-1185">Reference proteome</keyword>
<feature type="region of interest" description="Disordered" evidence="1">
    <location>
        <begin position="171"/>
        <end position="237"/>
    </location>
</feature>
<dbReference type="VEuPathDB" id="FungiDB:PYU1_G013393"/>
<feature type="region of interest" description="Disordered" evidence="1">
    <location>
        <begin position="69"/>
        <end position="94"/>
    </location>
</feature>
<protein>
    <recommendedName>
        <fullName evidence="2">WW domain-containing protein</fullName>
    </recommendedName>
</protein>
<evidence type="ECO:0000313" key="3">
    <source>
        <dbReference type="EnsemblProtists" id="PYU1_T013422"/>
    </source>
</evidence>
<dbReference type="PROSITE" id="PS50020">
    <property type="entry name" value="WW_DOMAIN_2"/>
    <property type="match status" value="1"/>
</dbReference>
<dbReference type="Pfam" id="PF00397">
    <property type="entry name" value="WW"/>
    <property type="match status" value="1"/>
</dbReference>
<dbReference type="HOGENOM" id="CLU_105648_0_0_1"/>
<dbReference type="InterPro" id="IPR036020">
    <property type="entry name" value="WW_dom_sf"/>
</dbReference>
<feature type="compositionally biased region" description="Polar residues" evidence="1">
    <location>
        <begin position="171"/>
        <end position="183"/>
    </location>
</feature>
<dbReference type="InterPro" id="IPR001202">
    <property type="entry name" value="WW_dom"/>
</dbReference>
<accession>K3X873</accession>
<dbReference type="SMART" id="SM00456">
    <property type="entry name" value="WW"/>
    <property type="match status" value="1"/>
</dbReference>
<reference evidence="3" key="3">
    <citation type="submission" date="2015-02" db="UniProtKB">
        <authorList>
            <consortium name="EnsemblProtists"/>
        </authorList>
    </citation>
    <scope>IDENTIFICATION</scope>
    <source>
        <strain evidence="3">DAOM BR144</strain>
    </source>
</reference>
<dbReference type="SUPFAM" id="SSF51045">
    <property type="entry name" value="WW domain"/>
    <property type="match status" value="1"/>
</dbReference>
<dbReference type="EnsemblProtists" id="PYU1_T013422">
    <property type="protein sequence ID" value="PYU1_T013422"/>
    <property type="gene ID" value="PYU1_G013393"/>
</dbReference>
<evidence type="ECO:0000259" key="2">
    <source>
        <dbReference type="PROSITE" id="PS50020"/>
    </source>
</evidence>
<dbReference type="OMA" id="ERFIKCE"/>
<feature type="domain" description="WW" evidence="2">
    <location>
        <begin position="91"/>
        <end position="124"/>
    </location>
</feature>